<feature type="region of interest" description="Disordered" evidence="7">
    <location>
        <begin position="478"/>
        <end position="516"/>
    </location>
</feature>
<dbReference type="Gramene" id="PNW76926">
    <property type="protein sequence ID" value="PNW76926"/>
    <property type="gene ID" value="CHLRE_11g481400v5"/>
</dbReference>
<organism evidence="9 10">
    <name type="scientific">Chlamydomonas reinhardtii</name>
    <name type="common">Chlamydomonas smithii</name>
    <dbReference type="NCBI Taxonomy" id="3055"/>
    <lineage>
        <taxon>Eukaryota</taxon>
        <taxon>Viridiplantae</taxon>
        <taxon>Chlorophyta</taxon>
        <taxon>core chlorophytes</taxon>
        <taxon>Chlorophyceae</taxon>
        <taxon>CS clade</taxon>
        <taxon>Chlamydomonadales</taxon>
        <taxon>Chlamydomonadaceae</taxon>
        <taxon>Chlamydomonas</taxon>
    </lineage>
</organism>
<dbReference type="InterPro" id="IPR008271">
    <property type="entry name" value="Ser/Thr_kinase_AS"/>
</dbReference>
<sequence length="1161" mass="116376">MQAPGASEASGVSPLLASISSNDAKILALERRMTGHDASMAAAAWPSMGPGSLATAPTLSHAAPDAAAGARATQRASDSGVATGYGGISQRQPLASLAVGAQLPALGAAAAASGPAGPGAHPDAKRRRTGAGAAAASSPPDAGASVAAAAAAAATAAVAAASASAASAAAAAAAGSGRMPLGDITPPALERQASGVLLTSTDASVAAARAAAAAAAVTATTATPAAAAAAPGGAAAAAATGGRGTGGRSRKRKQQEPRHDPKNAPTGAAAAAPNANAAATATAAAAAAVAAAAAAPTPATAAAGKTPPLSALVLGTAATVAAAATAAATAAGATGQQPAGGGGSGTPPHDPPQLGLQQQQQQQQQQQPLQPLPQPHSTPRGVATRHLLFDDGAAAAGAGRTSSVGGRANSGRGGGGGAPASASAQKGARSILSYFPAVVGAAGGGGGAGAGGGGAGGGVGAAGSGGVGLAGAVANLFPDQSSRDGLPPPLHQHQQQQQHQGASARAAAAAQSGPGEESSAVAAAALQQQVSQLQAQVMQVQSALAAQQAAAGAEIERLRREQEARSAEVAALQERCRAAEAAAAQSAAAEAAARSTLEALQASSSADSSRWAAEAAEAARVAAEREARYRAELARLVQSSARLEREGCRAALSANAARLGTLSLVRTGPMQLAETWEDGTAFQQLAARRAALAAAREEVTAAQKALRKRLAPPPSGARSAAAAAATAAAAAAGAAEDSHLHSLGGFEHTNSRTLGAGTGTNTNAGYLIGHEFVAADEVFKTRLALLKREEEALREEAERLERDKLKQIRCLKLSREEDASRFGRWPVLPDRPGPEGRPRYVLMNLLGKGGFSEVFKAYDLAEARHVCVKIHALTPGWSAVKKESYVRHAIREYDIHRSLRHPAVVALLDVLEIDADTFATVLECCEGGDLDALMREHKTLPEREARCLMAQIFSGLRYLASRRVIHYDLKPANILFDGLGQAKITDFGLSKTVGEGCTQAGIELTSQGAGTYWYLPPEAFETGGPAPPRISNKLDVWSAGVIFFSLLYGRKPYGESMSQEQMLRERVMAQQRQPDFPARPAVSAEAKDFIRRCLAWHQDQRPDVEAAATDPYLTGVQPTPQQQQQAAAAAAAAAAGGGTNGSSSGNSSGAAMSIGAMLARR</sequence>
<evidence type="ECO:0000256" key="4">
    <source>
        <dbReference type="ARBA" id="ARBA00022777"/>
    </source>
</evidence>
<dbReference type="Proteomes" id="UP000006906">
    <property type="component" value="Chromosome 11"/>
</dbReference>
<feature type="compositionally biased region" description="Low complexity" evidence="7">
    <location>
        <begin position="130"/>
        <end position="139"/>
    </location>
</feature>
<dbReference type="SMART" id="SM00220">
    <property type="entry name" value="S_TKc"/>
    <property type="match status" value="1"/>
</dbReference>
<evidence type="ECO:0000259" key="8">
    <source>
        <dbReference type="PROSITE" id="PS50011"/>
    </source>
</evidence>
<dbReference type="InParanoid" id="A0A2K3D8S5"/>
<feature type="compositionally biased region" description="Low complexity" evidence="7">
    <location>
        <begin position="62"/>
        <end position="76"/>
    </location>
</feature>
<feature type="compositionally biased region" description="Low complexity" evidence="7">
    <location>
        <begin position="1117"/>
        <end position="1134"/>
    </location>
</feature>
<feature type="coiled-coil region" evidence="6">
    <location>
        <begin position="523"/>
        <end position="575"/>
    </location>
</feature>
<feature type="region of interest" description="Disordered" evidence="7">
    <location>
        <begin position="396"/>
        <end position="423"/>
    </location>
</feature>
<feature type="compositionally biased region" description="Low complexity" evidence="7">
    <location>
        <begin position="352"/>
        <end position="369"/>
    </location>
</feature>
<reference evidence="9 10" key="1">
    <citation type="journal article" date="2007" name="Science">
        <title>The Chlamydomonas genome reveals the evolution of key animal and plant functions.</title>
        <authorList>
            <person name="Merchant S.S."/>
            <person name="Prochnik S.E."/>
            <person name="Vallon O."/>
            <person name="Harris E.H."/>
            <person name="Karpowicz S.J."/>
            <person name="Witman G.B."/>
            <person name="Terry A."/>
            <person name="Salamov A."/>
            <person name="Fritz-Laylin L.K."/>
            <person name="Marechal-Drouard L."/>
            <person name="Marshall W.F."/>
            <person name="Qu L.H."/>
            <person name="Nelson D.R."/>
            <person name="Sanderfoot A.A."/>
            <person name="Spalding M.H."/>
            <person name="Kapitonov V.V."/>
            <person name="Ren Q."/>
            <person name="Ferris P."/>
            <person name="Lindquist E."/>
            <person name="Shapiro H."/>
            <person name="Lucas S.M."/>
            <person name="Grimwood J."/>
            <person name="Schmutz J."/>
            <person name="Cardol P."/>
            <person name="Cerutti H."/>
            <person name="Chanfreau G."/>
            <person name="Chen C.L."/>
            <person name="Cognat V."/>
            <person name="Croft M.T."/>
            <person name="Dent R."/>
            <person name="Dutcher S."/>
            <person name="Fernandez E."/>
            <person name="Fukuzawa H."/>
            <person name="Gonzalez-Ballester D."/>
            <person name="Gonzalez-Halphen D."/>
            <person name="Hallmann A."/>
            <person name="Hanikenne M."/>
            <person name="Hippler M."/>
            <person name="Inwood W."/>
            <person name="Jabbari K."/>
            <person name="Kalanon M."/>
            <person name="Kuras R."/>
            <person name="Lefebvre P.A."/>
            <person name="Lemaire S.D."/>
            <person name="Lobanov A.V."/>
            <person name="Lohr M."/>
            <person name="Manuell A."/>
            <person name="Meier I."/>
            <person name="Mets L."/>
            <person name="Mittag M."/>
            <person name="Mittelmeier T."/>
            <person name="Moroney J.V."/>
            <person name="Moseley J."/>
            <person name="Napoli C."/>
            <person name="Nedelcu A.M."/>
            <person name="Niyogi K."/>
            <person name="Novoselov S.V."/>
            <person name="Paulsen I.T."/>
            <person name="Pazour G."/>
            <person name="Purton S."/>
            <person name="Ral J.P."/>
            <person name="Riano-Pachon D.M."/>
            <person name="Riekhof W."/>
            <person name="Rymarquis L."/>
            <person name="Schroda M."/>
            <person name="Stern D."/>
            <person name="Umen J."/>
            <person name="Willows R."/>
            <person name="Wilson N."/>
            <person name="Zimmer S.L."/>
            <person name="Allmer J."/>
            <person name="Balk J."/>
            <person name="Bisova K."/>
            <person name="Chen C.J."/>
            <person name="Elias M."/>
            <person name="Gendler K."/>
            <person name="Hauser C."/>
            <person name="Lamb M.R."/>
            <person name="Ledford H."/>
            <person name="Long J.C."/>
            <person name="Minagawa J."/>
            <person name="Page M.D."/>
            <person name="Pan J."/>
            <person name="Pootakham W."/>
            <person name="Roje S."/>
            <person name="Rose A."/>
            <person name="Stahlberg E."/>
            <person name="Terauchi A.M."/>
            <person name="Yang P."/>
            <person name="Ball S."/>
            <person name="Bowler C."/>
            <person name="Dieckmann C.L."/>
            <person name="Gladyshev V.N."/>
            <person name="Green P."/>
            <person name="Jorgensen R."/>
            <person name="Mayfield S."/>
            <person name="Mueller-Roeber B."/>
            <person name="Rajamani S."/>
            <person name="Sayre R.T."/>
            <person name="Brokstein P."/>
            <person name="Dubchak I."/>
            <person name="Goodstein D."/>
            <person name="Hornick L."/>
            <person name="Huang Y.W."/>
            <person name="Jhaveri J."/>
            <person name="Luo Y."/>
            <person name="Martinez D."/>
            <person name="Ngau W.C."/>
            <person name="Otillar B."/>
            <person name="Poliakov A."/>
            <person name="Porter A."/>
            <person name="Szajkowski L."/>
            <person name="Werner G."/>
            <person name="Zhou K."/>
            <person name="Grigoriev I.V."/>
            <person name="Rokhsar D.S."/>
            <person name="Grossman A.R."/>
        </authorList>
    </citation>
    <scope>NUCLEOTIDE SEQUENCE [LARGE SCALE GENOMIC DNA]</scope>
    <source>
        <strain evidence="10">CC-503</strain>
    </source>
</reference>
<dbReference type="PROSITE" id="PS00108">
    <property type="entry name" value="PROTEIN_KINASE_ST"/>
    <property type="match status" value="1"/>
</dbReference>
<dbReference type="STRING" id="3055.A0A2K3D8S5"/>
<dbReference type="PANTHER" id="PTHR22974:SF23">
    <property type="entry name" value="TOUSLED-LIKE KINASE, ISOFORM G"/>
    <property type="match status" value="1"/>
</dbReference>
<dbReference type="AlphaFoldDB" id="A0A2K3D8S5"/>
<feature type="domain" description="Protein kinase" evidence="8">
    <location>
        <begin position="840"/>
        <end position="1113"/>
    </location>
</feature>
<keyword evidence="3" id="KW-0547">Nucleotide-binding</keyword>
<feature type="compositionally biased region" description="Low complexity" evidence="7">
    <location>
        <begin position="264"/>
        <end position="273"/>
    </location>
</feature>
<keyword evidence="2" id="KW-0808">Transferase</keyword>
<evidence type="ECO:0000256" key="7">
    <source>
        <dbReference type="SAM" id="MobiDB-lite"/>
    </source>
</evidence>
<dbReference type="OrthoDB" id="346907at2759"/>
<feature type="compositionally biased region" description="Low complexity" evidence="7">
    <location>
        <begin position="110"/>
        <end position="120"/>
    </location>
</feature>
<dbReference type="InterPro" id="IPR000719">
    <property type="entry name" value="Prot_kinase_dom"/>
</dbReference>
<dbReference type="Gene3D" id="1.10.510.10">
    <property type="entry name" value="Transferase(Phosphotransferase) domain 1"/>
    <property type="match status" value="1"/>
</dbReference>
<proteinExistence type="predicted"/>
<dbReference type="InterPro" id="IPR011009">
    <property type="entry name" value="Kinase-like_dom_sf"/>
</dbReference>
<feature type="region of interest" description="Disordered" evidence="7">
    <location>
        <begin position="110"/>
        <end position="139"/>
    </location>
</feature>
<dbReference type="GO" id="GO:0005634">
    <property type="term" value="C:nucleus"/>
    <property type="evidence" value="ECO:0000318"/>
    <property type="project" value="GO_Central"/>
</dbReference>
<dbReference type="SUPFAM" id="SSF56112">
    <property type="entry name" value="Protein kinase-like (PK-like)"/>
    <property type="match status" value="1"/>
</dbReference>
<dbReference type="RefSeq" id="XP_042919754.1">
    <property type="nucleotide sequence ID" value="XM_043067749.1"/>
</dbReference>
<evidence type="ECO:0000256" key="6">
    <source>
        <dbReference type="SAM" id="Coils"/>
    </source>
</evidence>
<dbReference type="GO" id="GO:0004674">
    <property type="term" value="F:protein serine/threonine kinase activity"/>
    <property type="evidence" value="ECO:0000318"/>
    <property type="project" value="GO_Central"/>
</dbReference>
<dbReference type="KEGG" id="cre:CHLRE_11g481400v5"/>
<protein>
    <recommendedName>
        <fullName evidence="8">Protein kinase domain-containing protein</fullName>
    </recommendedName>
</protein>
<name>A0A2K3D8S5_CHLRE</name>
<feature type="region of interest" description="Disordered" evidence="7">
    <location>
        <begin position="1113"/>
        <end position="1161"/>
    </location>
</feature>
<dbReference type="Pfam" id="PF00069">
    <property type="entry name" value="Pkinase"/>
    <property type="match status" value="1"/>
</dbReference>
<keyword evidence="1" id="KW-0723">Serine/threonine-protein kinase</keyword>
<dbReference type="PANTHER" id="PTHR22974">
    <property type="entry name" value="MIXED LINEAGE PROTEIN KINASE"/>
    <property type="match status" value="1"/>
</dbReference>
<evidence type="ECO:0000256" key="3">
    <source>
        <dbReference type="ARBA" id="ARBA00022741"/>
    </source>
</evidence>
<keyword evidence="10" id="KW-1185">Reference proteome</keyword>
<evidence type="ECO:0000313" key="10">
    <source>
        <dbReference type="Proteomes" id="UP000006906"/>
    </source>
</evidence>
<dbReference type="ExpressionAtlas" id="A0A2K3D8S5">
    <property type="expression patterns" value="baseline and differential"/>
</dbReference>
<feature type="compositionally biased region" description="Low complexity" evidence="7">
    <location>
        <begin position="491"/>
        <end position="516"/>
    </location>
</feature>
<dbReference type="GO" id="GO:0007059">
    <property type="term" value="P:chromosome segregation"/>
    <property type="evidence" value="ECO:0000318"/>
    <property type="project" value="GO_Central"/>
</dbReference>
<gene>
    <name evidence="9" type="ORF">CHLRE_11g481400v5</name>
</gene>
<feature type="compositionally biased region" description="Low complexity" evidence="7">
    <location>
        <begin position="1141"/>
        <end position="1151"/>
    </location>
</feature>
<evidence type="ECO:0000256" key="2">
    <source>
        <dbReference type="ARBA" id="ARBA00022679"/>
    </source>
</evidence>
<evidence type="ECO:0000256" key="5">
    <source>
        <dbReference type="ARBA" id="ARBA00022840"/>
    </source>
</evidence>
<feature type="region of interest" description="Disordered" evidence="7">
    <location>
        <begin position="236"/>
        <end position="273"/>
    </location>
</feature>
<dbReference type="EMBL" id="CM008972">
    <property type="protein sequence ID" value="PNW76926.1"/>
    <property type="molecule type" value="Genomic_DNA"/>
</dbReference>
<accession>A0A2K3D8S5</accession>
<dbReference type="CDD" id="cd13990">
    <property type="entry name" value="STKc_TLK"/>
    <property type="match status" value="1"/>
</dbReference>
<dbReference type="GO" id="GO:0005524">
    <property type="term" value="F:ATP binding"/>
    <property type="evidence" value="ECO:0007669"/>
    <property type="project" value="UniProtKB-KW"/>
</dbReference>
<feature type="compositionally biased region" description="Low complexity" evidence="7">
    <location>
        <begin position="396"/>
        <end position="410"/>
    </location>
</feature>
<keyword evidence="4" id="KW-0418">Kinase</keyword>
<dbReference type="GO" id="GO:0035556">
    <property type="term" value="P:intracellular signal transduction"/>
    <property type="evidence" value="ECO:0000318"/>
    <property type="project" value="GO_Central"/>
</dbReference>
<feature type="region of interest" description="Disordered" evidence="7">
    <location>
        <begin position="50"/>
        <end position="85"/>
    </location>
</feature>
<dbReference type="FunFam" id="1.10.510.10:FF:000698">
    <property type="entry name" value="Serine/threonine-protein kinase tousled-like 1"/>
    <property type="match status" value="1"/>
</dbReference>
<keyword evidence="5" id="KW-0067">ATP-binding</keyword>
<dbReference type="PROSITE" id="PS50011">
    <property type="entry name" value="PROTEIN_KINASE_DOM"/>
    <property type="match status" value="1"/>
</dbReference>
<evidence type="ECO:0000313" key="9">
    <source>
        <dbReference type="EMBL" id="PNW76926.1"/>
    </source>
</evidence>
<evidence type="ECO:0000256" key="1">
    <source>
        <dbReference type="ARBA" id="ARBA00022527"/>
    </source>
</evidence>
<feature type="region of interest" description="Disordered" evidence="7">
    <location>
        <begin position="333"/>
        <end position="381"/>
    </location>
</feature>
<dbReference type="GeneID" id="5722942"/>
<keyword evidence="6" id="KW-0175">Coiled coil</keyword>